<evidence type="ECO:0000313" key="1">
    <source>
        <dbReference type="EMBL" id="GMI36737.1"/>
    </source>
</evidence>
<dbReference type="EMBL" id="BRYA01000068">
    <property type="protein sequence ID" value="GMI36737.1"/>
    <property type="molecule type" value="Genomic_DNA"/>
</dbReference>
<dbReference type="InterPro" id="IPR016024">
    <property type="entry name" value="ARM-type_fold"/>
</dbReference>
<dbReference type="Gene3D" id="1.25.10.10">
    <property type="entry name" value="Leucine-rich Repeat Variant"/>
    <property type="match status" value="1"/>
</dbReference>
<name>A0A9W7L6R4_9STRA</name>
<dbReference type="SUPFAM" id="SSF48371">
    <property type="entry name" value="ARM repeat"/>
    <property type="match status" value="1"/>
</dbReference>
<dbReference type="InterPro" id="IPR011989">
    <property type="entry name" value="ARM-like"/>
</dbReference>
<keyword evidence="2" id="KW-1185">Reference proteome</keyword>
<accession>A0A9W7L6R4</accession>
<reference evidence="2" key="1">
    <citation type="journal article" date="2023" name="Commun. Biol.">
        <title>Genome analysis of Parmales, the sister group of diatoms, reveals the evolutionary specialization of diatoms from phago-mixotrophs to photoautotrophs.</title>
        <authorList>
            <person name="Ban H."/>
            <person name="Sato S."/>
            <person name="Yoshikawa S."/>
            <person name="Yamada K."/>
            <person name="Nakamura Y."/>
            <person name="Ichinomiya M."/>
            <person name="Sato N."/>
            <person name="Blanc-Mathieu R."/>
            <person name="Endo H."/>
            <person name="Kuwata A."/>
            <person name="Ogata H."/>
        </authorList>
    </citation>
    <scope>NUCLEOTIDE SEQUENCE [LARGE SCALE GENOMIC DNA]</scope>
</reference>
<dbReference type="AlphaFoldDB" id="A0A9W7L6R4"/>
<proteinExistence type="predicted"/>
<comment type="caution">
    <text evidence="1">The sequence shown here is derived from an EMBL/GenBank/DDBJ whole genome shotgun (WGS) entry which is preliminary data.</text>
</comment>
<evidence type="ECO:0000313" key="2">
    <source>
        <dbReference type="Proteomes" id="UP001165065"/>
    </source>
</evidence>
<sequence>MDFSTPQRSLASLATREPALNPRVLQLSSSILSKLEKGEKVELEDTLALFGMGERWEPVAVSLKVMIHLFDCCADVTGNPSKDKKIDVPDDILKAIVSAQEHTEPRVRTLAASLLEKLFNNSADPSKLFDEIFPSVWAGIEENYDTKREVPDLKTDLAADPAAPKIKNVEGVALDDTSGWRNLETSLVCYDNIVKGLGHSFFQPGTKDDDVTMFLNKPNLAVLVYCATVHINRHVRAASMSLLTTICLLAETSPTRCPQSYFDAVLKVLKGSLSDNWSQVRMASSVLCRAYLSSLDPSFRKQADKVLVPFMSLNRFYLAEGVRLYSQETWRQKVADGKEVLETHLPAVIRHYVKALDEDNHVVRESAALAIGEIVEKIERTKVEPHLTLIGESVKAAFYDESWPVRDRACVCLSLIGKRWGVDDEVWDLIVNNLKDQIWSVRENAAWGLVQCLEKRPEKLESLISKFKKDIGSASAEPRRTRKDVEQQANDLARHRNQQLYSCGSLAPKLHKSANRVAGCSDCMITRPTRVWEISDGCAYLLMHVAAERKVGEEEVLEMMELAVDATRHEEYVEHESLKTTILKVFNKVVETRDKKELKRHYCNFFIRYIVQWCGAGGSGDGLGNLMMFEGERCLRTIKSILGEAIFWGRVEENCGGEGRGMVEDILRSGSGMGMGMGMGMGSGMGVRMEAKVGMGEVRMPPKPPMESPVGGIQSAVNGLSFGGAGGGESF</sequence>
<organism evidence="1 2">
    <name type="scientific">Triparma columacea</name>
    <dbReference type="NCBI Taxonomy" id="722753"/>
    <lineage>
        <taxon>Eukaryota</taxon>
        <taxon>Sar</taxon>
        <taxon>Stramenopiles</taxon>
        <taxon>Ochrophyta</taxon>
        <taxon>Bolidophyceae</taxon>
        <taxon>Parmales</taxon>
        <taxon>Triparmaceae</taxon>
        <taxon>Triparma</taxon>
    </lineage>
</organism>
<gene>
    <name evidence="1" type="ORF">TrCOL_g6272</name>
</gene>
<dbReference type="Proteomes" id="UP001165065">
    <property type="component" value="Unassembled WGS sequence"/>
</dbReference>
<dbReference type="OrthoDB" id="414039at2759"/>
<protein>
    <submittedName>
        <fullName evidence="1">Uncharacterized protein</fullName>
    </submittedName>
</protein>